<keyword evidence="4" id="KW-1185">Reference proteome</keyword>
<dbReference type="EMBL" id="JADXDR010000100">
    <property type="protein sequence ID" value="KAI7839477.1"/>
    <property type="molecule type" value="Genomic_DNA"/>
</dbReference>
<dbReference type="InterPro" id="IPR013918">
    <property type="entry name" value="Nucleotide_exch_fac_Fes1"/>
</dbReference>
<evidence type="ECO:0000313" key="4">
    <source>
        <dbReference type="Proteomes" id="UP001205105"/>
    </source>
</evidence>
<dbReference type="Gene3D" id="1.25.10.10">
    <property type="entry name" value="Leucine-rich Repeat Variant"/>
    <property type="match status" value="1"/>
</dbReference>
<dbReference type="InterPro" id="IPR016024">
    <property type="entry name" value="ARM-type_fold"/>
</dbReference>
<dbReference type="GO" id="GO:0000774">
    <property type="term" value="F:adenyl-nucleotide exchange factor activity"/>
    <property type="evidence" value="ECO:0007669"/>
    <property type="project" value="TreeGrafter"/>
</dbReference>
<feature type="compositionally biased region" description="Gly residues" evidence="1">
    <location>
        <begin position="299"/>
        <end position="309"/>
    </location>
</feature>
<organism evidence="3 4">
    <name type="scientific">Chlorella ohadii</name>
    <dbReference type="NCBI Taxonomy" id="2649997"/>
    <lineage>
        <taxon>Eukaryota</taxon>
        <taxon>Viridiplantae</taxon>
        <taxon>Chlorophyta</taxon>
        <taxon>core chlorophytes</taxon>
        <taxon>Trebouxiophyceae</taxon>
        <taxon>Chlorellales</taxon>
        <taxon>Chlorellaceae</taxon>
        <taxon>Chlorella clade</taxon>
        <taxon>Chlorella</taxon>
    </lineage>
</organism>
<dbReference type="AlphaFoldDB" id="A0AAD5DK45"/>
<name>A0AAD5DK45_9CHLO</name>
<dbReference type="Proteomes" id="UP001205105">
    <property type="component" value="Unassembled WGS sequence"/>
</dbReference>
<dbReference type="PANTHER" id="PTHR19316:SF32">
    <property type="entry name" value="ARM REPEAT SUPERFAMILY PROTEIN"/>
    <property type="match status" value="1"/>
</dbReference>
<dbReference type="InterPro" id="IPR011989">
    <property type="entry name" value="ARM-like"/>
</dbReference>
<dbReference type="GO" id="GO:0005783">
    <property type="term" value="C:endoplasmic reticulum"/>
    <property type="evidence" value="ECO:0007669"/>
    <property type="project" value="TreeGrafter"/>
</dbReference>
<dbReference type="Pfam" id="PF08609">
    <property type="entry name" value="Fes1"/>
    <property type="match status" value="1"/>
</dbReference>
<evidence type="ECO:0000259" key="2">
    <source>
        <dbReference type="Pfam" id="PF08609"/>
    </source>
</evidence>
<dbReference type="PANTHER" id="PTHR19316">
    <property type="entry name" value="PROTEIN FOLDING REGULATOR"/>
    <property type="match status" value="1"/>
</dbReference>
<evidence type="ECO:0000256" key="1">
    <source>
        <dbReference type="SAM" id="MobiDB-lite"/>
    </source>
</evidence>
<sequence>MKGEPTEAELMQEAVAILRNASATQEQQGNALEALRYLVEPIDNANNLQGMGGLAPVVFQEQLLGDHPEALPMLLHLLSAGSRAGSSRAGTSSEGDEQLAAEAGAKALYCLSAILRLSAPARSAFYQVGGLPTLQALLAAPAAQGGSLRLKRKALTLLADLVQLDGAAQQGTAGLDQGAAVAAALQLLDVAALPECEQDTDMQEKALLVLLALLDSGSRRGGSEDGTAQPRPAAVLIAEAGGEAIVQRLEDAWQLQAAAAAAAGEEEGEDPSFLHDLVELCRRVRQRVAAVRQQAGGAAGIAGSLGGGRSSAPHDSSEL</sequence>
<proteinExistence type="predicted"/>
<dbReference type="InterPro" id="IPR050693">
    <property type="entry name" value="Hsp70_NEF-Inhibitors"/>
</dbReference>
<comment type="caution">
    <text evidence="3">The sequence shown here is derived from an EMBL/GenBank/DDBJ whole genome shotgun (WGS) entry which is preliminary data.</text>
</comment>
<evidence type="ECO:0000313" key="3">
    <source>
        <dbReference type="EMBL" id="KAI7839477.1"/>
    </source>
</evidence>
<protein>
    <recommendedName>
        <fullName evidence="2">Nucleotide exchange factor Fes1 domain-containing protein</fullName>
    </recommendedName>
</protein>
<dbReference type="SUPFAM" id="SSF48371">
    <property type="entry name" value="ARM repeat"/>
    <property type="match status" value="1"/>
</dbReference>
<accession>A0AAD5DK45</accession>
<feature type="domain" description="Nucleotide exchange factor Fes1" evidence="2">
    <location>
        <begin position="4"/>
        <end position="48"/>
    </location>
</feature>
<gene>
    <name evidence="3" type="ORF">COHA_006744</name>
</gene>
<reference evidence="3" key="1">
    <citation type="submission" date="2020-11" db="EMBL/GenBank/DDBJ databases">
        <title>Chlorella ohadii genome sequencing and assembly.</title>
        <authorList>
            <person name="Murik O."/>
            <person name="Treves H."/>
            <person name="Kedem I."/>
            <person name="Shotland Y."/>
            <person name="Kaplan A."/>
        </authorList>
    </citation>
    <scope>NUCLEOTIDE SEQUENCE</scope>
    <source>
        <strain evidence="3">1</strain>
    </source>
</reference>
<feature type="region of interest" description="Disordered" evidence="1">
    <location>
        <begin position="299"/>
        <end position="319"/>
    </location>
</feature>